<dbReference type="AlphaFoldDB" id="A0A6G1IWH9"/>
<protein>
    <submittedName>
        <fullName evidence="1">Uncharacterized protein</fullName>
    </submittedName>
</protein>
<gene>
    <name evidence="1" type="ORF">K458DRAFT_419447</name>
</gene>
<accession>A0A6G1IWH9</accession>
<name>A0A6G1IWH9_9PLEO</name>
<organism evidence="1 2">
    <name type="scientific">Lentithecium fluviatile CBS 122367</name>
    <dbReference type="NCBI Taxonomy" id="1168545"/>
    <lineage>
        <taxon>Eukaryota</taxon>
        <taxon>Fungi</taxon>
        <taxon>Dikarya</taxon>
        <taxon>Ascomycota</taxon>
        <taxon>Pezizomycotina</taxon>
        <taxon>Dothideomycetes</taxon>
        <taxon>Pleosporomycetidae</taxon>
        <taxon>Pleosporales</taxon>
        <taxon>Massarineae</taxon>
        <taxon>Lentitheciaceae</taxon>
        <taxon>Lentithecium</taxon>
    </lineage>
</organism>
<dbReference type="Proteomes" id="UP000799291">
    <property type="component" value="Unassembled WGS sequence"/>
</dbReference>
<sequence>MSLDLHPFTEYDTRKRQTTRTVYRSAHQTRPITCIYGYELVPNADISRSLYIDDDDTVTVLAQQGDLLIAISHPCGNPS</sequence>
<proteinExistence type="predicted"/>
<dbReference type="EMBL" id="MU005586">
    <property type="protein sequence ID" value="KAF2682602.1"/>
    <property type="molecule type" value="Genomic_DNA"/>
</dbReference>
<evidence type="ECO:0000313" key="1">
    <source>
        <dbReference type="EMBL" id="KAF2682602.1"/>
    </source>
</evidence>
<evidence type="ECO:0000313" key="2">
    <source>
        <dbReference type="Proteomes" id="UP000799291"/>
    </source>
</evidence>
<reference evidence="1" key="1">
    <citation type="journal article" date="2020" name="Stud. Mycol.">
        <title>101 Dothideomycetes genomes: a test case for predicting lifestyles and emergence of pathogens.</title>
        <authorList>
            <person name="Haridas S."/>
            <person name="Albert R."/>
            <person name="Binder M."/>
            <person name="Bloem J."/>
            <person name="Labutti K."/>
            <person name="Salamov A."/>
            <person name="Andreopoulos B."/>
            <person name="Baker S."/>
            <person name="Barry K."/>
            <person name="Bills G."/>
            <person name="Bluhm B."/>
            <person name="Cannon C."/>
            <person name="Castanera R."/>
            <person name="Culley D."/>
            <person name="Daum C."/>
            <person name="Ezra D."/>
            <person name="Gonzalez J."/>
            <person name="Henrissat B."/>
            <person name="Kuo A."/>
            <person name="Liang C."/>
            <person name="Lipzen A."/>
            <person name="Lutzoni F."/>
            <person name="Magnuson J."/>
            <person name="Mondo S."/>
            <person name="Nolan M."/>
            <person name="Ohm R."/>
            <person name="Pangilinan J."/>
            <person name="Park H.-J."/>
            <person name="Ramirez L."/>
            <person name="Alfaro M."/>
            <person name="Sun H."/>
            <person name="Tritt A."/>
            <person name="Yoshinaga Y."/>
            <person name="Zwiers L.-H."/>
            <person name="Turgeon B."/>
            <person name="Goodwin S."/>
            <person name="Spatafora J."/>
            <person name="Crous P."/>
            <person name="Grigoriev I."/>
        </authorList>
    </citation>
    <scope>NUCLEOTIDE SEQUENCE</scope>
    <source>
        <strain evidence="1">CBS 122367</strain>
    </source>
</reference>
<keyword evidence="2" id="KW-1185">Reference proteome</keyword>